<sequence length="398" mass="44607">MVQYTSKSIPLVIVEGFLGRADASLWGGFKEHLNKDTDIPRDVIFVSVGPVSSLHDRACELFYALKGGTVDYGEKHARANGHARYGRIHAEGLYSGWSRESPLHFLGHSIGGPTIMKLQWLISTGFFGGLYHPDMLLSVTTVSAPFRGTQVVYLLGERTDTAPAVRWLSLGDLLAKGIHIGSYLAPLLPKILDFHTESRSLSFQKSSFISFLQQLWRSDWAEGRDAAPFDVTFLASDEREANEEGAINPGTFYRSYAANMTVKTSEESNIHKPSAGHALYAPGLYATSYAMGSFDFSDLKPSPTFIHDVDRNPSYHANDGVVPVFSQWHPLDCESTHCRHLDIAPEEDTIERGTWHVYDLDDANHLSIAPFWFNTSRQTMFWREMGQWLWKVDVAQCI</sequence>
<evidence type="ECO:0000256" key="5">
    <source>
        <dbReference type="ARBA" id="ARBA00023098"/>
    </source>
</evidence>
<dbReference type="EMBL" id="OZ037944">
    <property type="protein sequence ID" value="CAL1694038.1"/>
    <property type="molecule type" value="Genomic_DNA"/>
</dbReference>
<reference evidence="8" key="1">
    <citation type="submission" date="2024-04" db="EMBL/GenBank/DDBJ databases">
        <authorList>
            <person name="Shaw F."/>
            <person name="Minotto A."/>
        </authorList>
    </citation>
    <scope>NUCLEOTIDE SEQUENCE [LARGE SCALE GENOMIC DNA]</scope>
</reference>
<keyword evidence="8" id="KW-1185">Reference proteome</keyword>
<dbReference type="Proteomes" id="UP001497453">
    <property type="component" value="Chromosome 1"/>
</dbReference>
<dbReference type="PANTHER" id="PTHR34043">
    <property type="entry name" value="ALPHA/BETA-HYDROLASES SUPERFAMILY PROTEIN"/>
    <property type="match status" value="1"/>
</dbReference>
<proteinExistence type="predicted"/>
<gene>
    <name evidence="7" type="ORF">GFSPODELE1_LOCUS119</name>
</gene>
<organism evidence="7 8">
    <name type="scientific">Somion occarium</name>
    <dbReference type="NCBI Taxonomy" id="3059160"/>
    <lineage>
        <taxon>Eukaryota</taxon>
        <taxon>Fungi</taxon>
        <taxon>Dikarya</taxon>
        <taxon>Basidiomycota</taxon>
        <taxon>Agaricomycotina</taxon>
        <taxon>Agaricomycetes</taxon>
        <taxon>Polyporales</taxon>
        <taxon>Cerrenaceae</taxon>
        <taxon>Somion</taxon>
    </lineage>
</organism>
<comment type="subcellular location">
    <subcellularLocation>
        <location evidence="1">Secreted</location>
    </subcellularLocation>
</comment>
<dbReference type="Pfam" id="PF24708">
    <property type="entry name" value="Lip_C"/>
    <property type="match status" value="1"/>
</dbReference>
<keyword evidence="4" id="KW-0378">Hydrolase</keyword>
<evidence type="ECO:0000313" key="7">
    <source>
        <dbReference type="EMBL" id="CAL1694038.1"/>
    </source>
</evidence>
<dbReference type="PANTHER" id="PTHR34043:SF3">
    <property type="entry name" value="ALPHA_BETA-HYDROLASES SUPERFAMILY PROTEIN"/>
    <property type="match status" value="1"/>
</dbReference>
<evidence type="ECO:0000256" key="4">
    <source>
        <dbReference type="ARBA" id="ARBA00022801"/>
    </source>
</evidence>
<evidence type="ECO:0000259" key="6">
    <source>
        <dbReference type="Pfam" id="PF24708"/>
    </source>
</evidence>
<keyword evidence="5" id="KW-0443">Lipid metabolism</keyword>
<dbReference type="InterPro" id="IPR029058">
    <property type="entry name" value="AB_hydrolase_fold"/>
</dbReference>
<protein>
    <recommendedName>
        <fullName evidence="6">Lipase-like C-terminal domain-containing protein</fullName>
    </recommendedName>
</protein>
<feature type="domain" description="Lipase-like C-terminal" evidence="6">
    <location>
        <begin position="10"/>
        <end position="267"/>
    </location>
</feature>
<evidence type="ECO:0000313" key="8">
    <source>
        <dbReference type="Proteomes" id="UP001497453"/>
    </source>
</evidence>
<name>A0ABP1CER7_9APHY</name>
<dbReference type="Gene3D" id="3.40.50.1820">
    <property type="entry name" value="alpha/beta hydrolase"/>
    <property type="match status" value="1"/>
</dbReference>
<accession>A0ABP1CER7</accession>
<keyword evidence="2" id="KW-0964">Secreted</keyword>
<evidence type="ECO:0000256" key="2">
    <source>
        <dbReference type="ARBA" id="ARBA00022525"/>
    </source>
</evidence>
<dbReference type="SUPFAM" id="SSF53474">
    <property type="entry name" value="alpha/beta-Hydrolases"/>
    <property type="match status" value="1"/>
</dbReference>
<keyword evidence="3" id="KW-0732">Signal</keyword>
<evidence type="ECO:0000256" key="1">
    <source>
        <dbReference type="ARBA" id="ARBA00004613"/>
    </source>
</evidence>
<dbReference type="InterPro" id="IPR056304">
    <property type="entry name" value="Lip-like_C"/>
</dbReference>
<evidence type="ECO:0000256" key="3">
    <source>
        <dbReference type="ARBA" id="ARBA00022729"/>
    </source>
</evidence>